<evidence type="ECO:0000256" key="3">
    <source>
        <dbReference type="ARBA" id="ARBA00022679"/>
    </source>
</evidence>
<comment type="caution">
    <text evidence="10">The sequence shown here is derived from an EMBL/GenBank/DDBJ whole genome shotgun (WGS) entry which is preliminary data.</text>
</comment>
<dbReference type="Gene3D" id="3.60.110.10">
    <property type="entry name" value="Carbon-nitrogen hydrolase"/>
    <property type="match status" value="1"/>
</dbReference>
<dbReference type="Pfam" id="PF20154">
    <property type="entry name" value="LNT_N"/>
    <property type="match status" value="1"/>
</dbReference>
<evidence type="ECO:0000313" key="10">
    <source>
        <dbReference type="EMBL" id="MBB5874441.1"/>
    </source>
</evidence>
<dbReference type="InterPro" id="IPR045378">
    <property type="entry name" value="LNT_N"/>
</dbReference>
<dbReference type="InterPro" id="IPR004563">
    <property type="entry name" value="Apolipo_AcylTrfase"/>
</dbReference>
<evidence type="ECO:0000256" key="8">
    <source>
        <dbReference type="SAM" id="Phobius"/>
    </source>
</evidence>
<name>A0A841C6N2_9ACTN</name>
<gene>
    <name evidence="10" type="ORF">F4553_007875</name>
</gene>
<dbReference type="SUPFAM" id="SSF56317">
    <property type="entry name" value="Carbon-nitrogen hydrolase"/>
    <property type="match status" value="1"/>
</dbReference>
<dbReference type="InterPro" id="IPR036526">
    <property type="entry name" value="C-N_Hydrolase_sf"/>
</dbReference>
<feature type="transmembrane region" description="Helical" evidence="8">
    <location>
        <begin position="44"/>
        <end position="60"/>
    </location>
</feature>
<evidence type="ECO:0000256" key="5">
    <source>
        <dbReference type="ARBA" id="ARBA00022989"/>
    </source>
</evidence>
<feature type="transmembrane region" description="Helical" evidence="8">
    <location>
        <begin position="125"/>
        <end position="146"/>
    </location>
</feature>
<feature type="transmembrane region" description="Helical" evidence="8">
    <location>
        <begin position="166"/>
        <end position="188"/>
    </location>
</feature>
<evidence type="ECO:0000256" key="2">
    <source>
        <dbReference type="ARBA" id="ARBA00022475"/>
    </source>
</evidence>
<dbReference type="GO" id="GO:0042158">
    <property type="term" value="P:lipoprotein biosynthetic process"/>
    <property type="evidence" value="ECO:0007669"/>
    <property type="project" value="InterPro"/>
</dbReference>
<proteinExistence type="predicted"/>
<dbReference type="CDD" id="cd07197">
    <property type="entry name" value="nitrilase"/>
    <property type="match status" value="1"/>
</dbReference>
<keyword evidence="10" id="KW-0449">Lipoprotein</keyword>
<sequence length="487" mass="50826">MVTALELPQAPPAAPPERRRRATATVSAVVASAVLVWFGTGLSPVPWLTWLAPIPILVLATRVPGRVAAAAGFVAWFGGSLTVWTYYTGTLEVPVPVVAGFLLAQGLAFAGAVALFRALVQRGRVVLAALAAPAVWAGSEYLLSLVSPGGAFTSLGYTQAEVLPVIQVSAVTGVWGVSFLLMAVPALAAALAGRTGWRRLIATGAVLATITLGVGFWQLRAPATGVALTVAMASIETTEDSLPLASPEAQRVLADYLREVPAVAAAGATVLVLPEKVFKVTAAELDVLGGQLTAVAAEHRITIVVGLTLKDATGVHNVAMAYAADGATRYDKHFLVTGWEDHMTAGDRLSFLPGTTIGLAICKDLDHPQLPRAYARQQAGMLLVPALDFDRDGWLHSRIAVVRGVENGITVVRSAGRGRLTASDPHGRLLSDTAVDAGATVTTVTVRAGSGRTAYTLMGDWFAWVCFALVAVAIWLTVLGRGRRLAA</sequence>
<keyword evidence="5 8" id="KW-1133">Transmembrane helix</keyword>
<dbReference type="PANTHER" id="PTHR38686:SF1">
    <property type="entry name" value="APOLIPOPROTEIN N-ACYLTRANSFERASE"/>
    <property type="match status" value="1"/>
</dbReference>
<dbReference type="Proteomes" id="UP000587527">
    <property type="component" value="Unassembled WGS sequence"/>
</dbReference>
<comment type="subcellular location">
    <subcellularLocation>
        <location evidence="1">Cell membrane</location>
        <topology evidence="1">Multi-pass membrane protein</topology>
    </subcellularLocation>
</comment>
<keyword evidence="3 10" id="KW-0808">Transferase</keyword>
<dbReference type="GO" id="GO:0005886">
    <property type="term" value="C:plasma membrane"/>
    <property type="evidence" value="ECO:0007669"/>
    <property type="project" value="UniProtKB-SubCell"/>
</dbReference>
<feature type="domain" description="CN hydrolase" evidence="9">
    <location>
        <begin position="228"/>
        <end position="448"/>
    </location>
</feature>
<feature type="transmembrane region" description="Helical" evidence="8">
    <location>
        <begin position="461"/>
        <end position="479"/>
    </location>
</feature>
<dbReference type="PROSITE" id="PS50263">
    <property type="entry name" value="CN_HYDROLASE"/>
    <property type="match status" value="1"/>
</dbReference>
<dbReference type="PANTHER" id="PTHR38686">
    <property type="entry name" value="APOLIPOPROTEIN N-ACYLTRANSFERASE"/>
    <property type="match status" value="1"/>
</dbReference>
<dbReference type="InterPro" id="IPR003010">
    <property type="entry name" value="C-N_Hydrolase"/>
</dbReference>
<dbReference type="EMBL" id="JACHMN010000003">
    <property type="protein sequence ID" value="MBB5874441.1"/>
    <property type="molecule type" value="Genomic_DNA"/>
</dbReference>
<evidence type="ECO:0000313" key="11">
    <source>
        <dbReference type="Proteomes" id="UP000587527"/>
    </source>
</evidence>
<keyword evidence="4 8" id="KW-0812">Transmembrane</keyword>
<accession>A0A841C6N2</accession>
<reference evidence="10 11" key="1">
    <citation type="submission" date="2020-08" db="EMBL/GenBank/DDBJ databases">
        <title>Sequencing the genomes of 1000 actinobacteria strains.</title>
        <authorList>
            <person name="Klenk H.-P."/>
        </authorList>
    </citation>
    <scope>NUCLEOTIDE SEQUENCE [LARGE SCALE GENOMIC DNA]</scope>
    <source>
        <strain evidence="10 11">DSM 45362</strain>
    </source>
</reference>
<dbReference type="Pfam" id="PF00795">
    <property type="entry name" value="CN_hydrolase"/>
    <property type="match status" value="1"/>
</dbReference>
<feature type="transmembrane region" description="Helical" evidence="8">
    <location>
        <begin position="93"/>
        <end position="116"/>
    </location>
</feature>
<organism evidence="10 11">
    <name type="scientific">Allocatelliglobosispora scoriae</name>
    <dbReference type="NCBI Taxonomy" id="643052"/>
    <lineage>
        <taxon>Bacteria</taxon>
        <taxon>Bacillati</taxon>
        <taxon>Actinomycetota</taxon>
        <taxon>Actinomycetes</taxon>
        <taxon>Micromonosporales</taxon>
        <taxon>Micromonosporaceae</taxon>
        <taxon>Allocatelliglobosispora</taxon>
    </lineage>
</organism>
<feature type="transmembrane region" description="Helical" evidence="8">
    <location>
        <begin position="200"/>
        <end position="219"/>
    </location>
</feature>
<evidence type="ECO:0000256" key="4">
    <source>
        <dbReference type="ARBA" id="ARBA00022692"/>
    </source>
</evidence>
<keyword evidence="6 8" id="KW-0472">Membrane</keyword>
<keyword evidence="7 10" id="KW-0012">Acyltransferase</keyword>
<dbReference type="AlphaFoldDB" id="A0A841C6N2"/>
<dbReference type="GO" id="GO:0016410">
    <property type="term" value="F:N-acyltransferase activity"/>
    <property type="evidence" value="ECO:0007669"/>
    <property type="project" value="InterPro"/>
</dbReference>
<evidence type="ECO:0000256" key="1">
    <source>
        <dbReference type="ARBA" id="ARBA00004651"/>
    </source>
</evidence>
<protein>
    <submittedName>
        <fullName evidence="10">Apolipoprotein N-acyltransferase</fullName>
        <ecNumber evidence="10">2.3.1.-</ecNumber>
    </submittedName>
</protein>
<evidence type="ECO:0000256" key="7">
    <source>
        <dbReference type="ARBA" id="ARBA00023315"/>
    </source>
</evidence>
<keyword evidence="11" id="KW-1185">Reference proteome</keyword>
<dbReference type="EC" id="2.3.1.-" evidence="10"/>
<dbReference type="RefSeq" id="WP_184846582.1">
    <property type="nucleotide sequence ID" value="NZ_JACHMN010000003.1"/>
</dbReference>
<feature type="transmembrane region" description="Helical" evidence="8">
    <location>
        <begin position="67"/>
        <end position="87"/>
    </location>
</feature>
<keyword evidence="2" id="KW-1003">Cell membrane</keyword>
<evidence type="ECO:0000259" key="9">
    <source>
        <dbReference type="PROSITE" id="PS50263"/>
    </source>
</evidence>
<evidence type="ECO:0000256" key="6">
    <source>
        <dbReference type="ARBA" id="ARBA00023136"/>
    </source>
</evidence>